<comment type="similarity">
    <text evidence="1">Belongs to the RUS1 family.</text>
</comment>
<dbReference type="Proteomes" id="UP000515123">
    <property type="component" value="Linkage group 14"/>
</dbReference>
<evidence type="ECO:0000313" key="5">
    <source>
        <dbReference type="Proteomes" id="UP000515123"/>
    </source>
</evidence>
<dbReference type="InterPro" id="IPR006968">
    <property type="entry name" value="RUS_fam"/>
</dbReference>
<organism evidence="5 6">
    <name type="scientific">Ananas comosus</name>
    <name type="common">Pineapple</name>
    <name type="synonym">Ananas ananas</name>
    <dbReference type="NCBI Taxonomy" id="4615"/>
    <lineage>
        <taxon>Eukaryota</taxon>
        <taxon>Viridiplantae</taxon>
        <taxon>Streptophyta</taxon>
        <taxon>Embryophyta</taxon>
        <taxon>Tracheophyta</taxon>
        <taxon>Spermatophyta</taxon>
        <taxon>Magnoliopsida</taxon>
        <taxon>Liliopsida</taxon>
        <taxon>Poales</taxon>
        <taxon>Bromeliaceae</taxon>
        <taxon>Bromelioideae</taxon>
        <taxon>Ananas</taxon>
    </lineage>
</organism>
<dbReference type="Pfam" id="PF24160">
    <property type="entry name" value="UVB_sens_C"/>
    <property type="match status" value="1"/>
</dbReference>
<evidence type="ECO:0000256" key="2">
    <source>
        <dbReference type="SAM" id="MobiDB-lite"/>
    </source>
</evidence>
<feature type="domain" description="Root UVB sensitive protein C-terminal" evidence="4">
    <location>
        <begin position="408"/>
        <end position="541"/>
    </location>
</feature>
<dbReference type="RefSeq" id="XP_020102482.1">
    <property type="nucleotide sequence ID" value="XM_020246893.1"/>
</dbReference>
<name>A0A6P5G3S2_ANACO</name>
<dbReference type="InterPro" id="IPR054549">
    <property type="entry name" value="UVB_sens_RUS_dom"/>
</dbReference>
<dbReference type="PANTHER" id="PTHR12770:SF27">
    <property type="entry name" value="PROTEIN ROOT UVB SENSITIVE 5"/>
    <property type="match status" value="1"/>
</dbReference>
<gene>
    <name evidence="6" type="primary">LOC109720035</name>
</gene>
<dbReference type="PANTHER" id="PTHR12770">
    <property type="entry name" value="RUS1 FAMILY PROTEIN C16ORF58"/>
    <property type="match status" value="1"/>
</dbReference>
<accession>A0A6P5G3S2</accession>
<dbReference type="Pfam" id="PF04884">
    <property type="entry name" value="UVB_sens_prot"/>
    <property type="match status" value="1"/>
</dbReference>
<protein>
    <submittedName>
        <fullName evidence="6">Protein root UVB sensitive 5 isoform X1</fullName>
    </submittedName>
</protein>
<evidence type="ECO:0000259" key="4">
    <source>
        <dbReference type="Pfam" id="PF24160"/>
    </source>
</evidence>
<dbReference type="AlphaFoldDB" id="A0A6P5G3S2"/>
<reference evidence="5" key="1">
    <citation type="journal article" date="2015" name="Nat. Genet.">
        <title>The pineapple genome and the evolution of CAM photosynthesis.</title>
        <authorList>
            <person name="Ming R."/>
            <person name="VanBuren R."/>
            <person name="Wai C.M."/>
            <person name="Tang H."/>
            <person name="Schatz M.C."/>
            <person name="Bowers J.E."/>
            <person name="Lyons E."/>
            <person name="Wang M.L."/>
            <person name="Chen J."/>
            <person name="Biggers E."/>
            <person name="Zhang J."/>
            <person name="Huang L."/>
            <person name="Zhang L."/>
            <person name="Miao W."/>
            <person name="Zhang J."/>
            <person name="Ye Z."/>
            <person name="Miao C."/>
            <person name="Lin Z."/>
            <person name="Wang H."/>
            <person name="Zhou H."/>
            <person name="Yim W.C."/>
            <person name="Priest H.D."/>
            <person name="Zheng C."/>
            <person name="Woodhouse M."/>
            <person name="Edger P.P."/>
            <person name="Guyot R."/>
            <person name="Guo H.B."/>
            <person name="Guo H."/>
            <person name="Zheng G."/>
            <person name="Singh R."/>
            <person name="Sharma A."/>
            <person name="Min X."/>
            <person name="Zheng Y."/>
            <person name="Lee H."/>
            <person name="Gurtowski J."/>
            <person name="Sedlazeck F.J."/>
            <person name="Harkess A."/>
            <person name="McKain M.R."/>
            <person name="Liao Z."/>
            <person name="Fang J."/>
            <person name="Liu J."/>
            <person name="Zhang X."/>
            <person name="Zhang Q."/>
            <person name="Hu W."/>
            <person name="Qin Y."/>
            <person name="Wang K."/>
            <person name="Chen L.Y."/>
            <person name="Shirley N."/>
            <person name="Lin Y.R."/>
            <person name="Liu L.Y."/>
            <person name="Hernandez A.G."/>
            <person name="Wright C.L."/>
            <person name="Bulone V."/>
            <person name="Tuskan G.A."/>
            <person name="Heath K."/>
            <person name="Zee F."/>
            <person name="Moore P.H."/>
            <person name="Sunkar R."/>
            <person name="Leebens-Mack J.H."/>
            <person name="Mockler T."/>
            <person name="Bennetzen J.L."/>
            <person name="Freeling M."/>
            <person name="Sankoff D."/>
            <person name="Paterson A.H."/>
            <person name="Zhu X."/>
            <person name="Yang X."/>
            <person name="Smith J.A."/>
            <person name="Cushman J.C."/>
            <person name="Paull R.E."/>
            <person name="Yu Q."/>
        </authorList>
    </citation>
    <scope>NUCLEOTIDE SEQUENCE [LARGE SCALE GENOMIC DNA]</scope>
    <source>
        <strain evidence="5">cv. F153</strain>
    </source>
</reference>
<keyword evidence="5" id="KW-1185">Reference proteome</keyword>
<dbReference type="GeneID" id="109720035"/>
<proteinExistence type="inferred from homology"/>
<feature type="region of interest" description="Disordered" evidence="2">
    <location>
        <begin position="16"/>
        <end position="40"/>
    </location>
</feature>
<sequence length="560" mass="62790">MVAAYSSTAALPPRRLRPRLSIEKEEADDPVGRSHLSSNSMSVKQRRSLLLVERYRDGIVKRYVLDGGSKLQTCWKRDGSLENAEQELENSVFSLIPSIFKDFILPAGYPGSVSDDYLEYMLLQFPTNVTGWICHTLVTSSLLKVKMLEVLLFREYIDISEETFQLFNICLNQWAIIDSPSYRGMWTNRLRVTQAVGVGSFAGSTAAASAAAIRWVAKDGLGAIGRLFIGGLFGTLFDDDPKQWRMYADFIGSAGSIFELITPLYPAYFLPLASLGNLAKMPLTLDSYTGYGKGPQRSFLPCDPKSFCHLRESWRGCRKGRSVGSNSSARWPDVWCSCHGNYLKRHSWSAIIICDVGFYLAECASAASLAPLSVTVCSQVSHSKINLKRARVLVKSHVSNHTVPGYVDCNKEENILCWERFLQPQITFAVSMESMIGSEGTSCMVKALLRLYAKEKYVLFMNQRGSRGIAFYVTFKVGASSLTVLRSLWQAHWLQEHHHQWESNFVFSLLEESLRKLEGGFINFLRLLEEAGWDAGQINLKVPSELLFGEDQFHADTGCS</sequence>
<evidence type="ECO:0000259" key="3">
    <source>
        <dbReference type="Pfam" id="PF04884"/>
    </source>
</evidence>
<dbReference type="OrthoDB" id="364779at2759"/>
<feature type="domain" description="Protein root UVB sensitive/RUS" evidence="3">
    <location>
        <begin position="97"/>
        <end position="280"/>
    </location>
</feature>
<evidence type="ECO:0000313" key="6">
    <source>
        <dbReference type="RefSeq" id="XP_020102482.1"/>
    </source>
</evidence>
<evidence type="ECO:0000256" key="1">
    <source>
        <dbReference type="ARBA" id="ARBA00007558"/>
    </source>
</evidence>
<reference evidence="6" key="2">
    <citation type="submission" date="2025-08" db="UniProtKB">
        <authorList>
            <consortium name="RefSeq"/>
        </authorList>
    </citation>
    <scope>IDENTIFICATION</scope>
    <source>
        <tissue evidence="6">Leaf</tissue>
    </source>
</reference>
<dbReference type="InterPro" id="IPR055412">
    <property type="entry name" value="UVB_sens_C"/>
</dbReference>